<evidence type="ECO:0000259" key="1">
    <source>
        <dbReference type="Pfam" id="PF03235"/>
    </source>
</evidence>
<reference evidence="2 3" key="1">
    <citation type="submission" date="2015-07" db="EMBL/GenBank/DDBJ databases">
        <title>Lactobacillus korensis/26-25/ whole genome sequencing.</title>
        <authorList>
            <person name="Kim M.K."/>
            <person name="Im W.-T."/>
            <person name="Srinivasan S."/>
            <person name="Lee J.-J."/>
        </authorList>
    </citation>
    <scope>NUCLEOTIDE SEQUENCE [LARGE SCALE GENOMIC DNA]</scope>
    <source>
        <strain evidence="2 3">26-25</strain>
    </source>
</reference>
<proteinExistence type="predicted"/>
<dbReference type="PANTHER" id="PTHR35149">
    <property type="entry name" value="SLL5132 PROTEIN"/>
    <property type="match status" value="1"/>
</dbReference>
<dbReference type="InterPro" id="IPR004919">
    <property type="entry name" value="GmrSD_N"/>
</dbReference>
<evidence type="ECO:0000313" key="3">
    <source>
        <dbReference type="Proteomes" id="UP000036000"/>
    </source>
</evidence>
<keyword evidence="3" id="KW-1185">Reference proteome</keyword>
<dbReference type="KEGG" id="lko:ABN16_02925"/>
<name>A0AAC9ER70_9LACO</name>
<dbReference type="RefSeq" id="WP_048732788.1">
    <property type="nucleotide sequence ID" value="NZ_CP012033.1"/>
</dbReference>
<feature type="domain" description="GmrSD restriction endonucleases N-terminal" evidence="1">
    <location>
        <begin position="13"/>
        <end position="128"/>
    </location>
</feature>
<sequence length="208" mass="24042">MRVDIPMPSRFKIEDLFRDNCFVVPVYQRNYAWGKSEVGDFWEDLKDLVKGRRDSHFFGQIVTYRDSSGVQEIIDGQQRLTTSVIFMAAVRDIANEMYEKNTQNSNGSVSLEVSDLLRDIRLQVEQALYRDDDQSPTLVVEPVADRDGNTRLQDFFDDLISSNKKALMVKTTSKPIKDMQTAYKDMTDWIRKMLKEETSIGDQGYTPT</sequence>
<evidence type="ECO:0000313" key="2">
    <source>
        <dbReference type="EMBL" id="AKP64051.1"/>
    </source>
</evidence>
<protein>
    <recommendedName>
        <fullName evidence="1">GmrSD restriction endonucleases N-terminal domain-containing protein</fullName>
    </recommendedName>
</protein>
<dbReference type="Pfam" id="PF03235">
    <property type="entry name" value="GmrSD_N"/>
    <property type="match status" value="1"/>
</dbReference>
<dbReference type="Proteomes" id="UP000036000">
    <property type="component" value="Chromosome"/>
</dbReference>
<dbReference type="EMBL" id="CP012033">
    <property type="protein sequence ID" value="AKP64051.1"/>
    <property type="molecule type" value="Genomic_DNA"/>
</dbReference>
<accession>A0AAC9ER70</accession>
<organism evidence="2 3">
    <name type="scientific">Levilactobacillus koreensis</name>
    <dbReference type="NCBI Taxonomy" id="637971"/>
    <lineage>
        <taxon>Bacteria</taxon>
        <taxon>Bacillati</taxon>
        <taxon>Bacillota</taxon>
        <taxon>Bacilli</taxon>
        <taxon>Lactobacillales</taxon>
        <taxon>Lactobacillaceae</taxon>
        <taxon>Levilactobacillus</taxon>
    </lineage>
</organism>
<dbReference type="AlphaFoldDB" id="A0AAC9ER70"/>
<gene>
    <name evidence="2" type="ORF">ABN16_02925</name>
</gene>
<dbReference type="PANTHER" id="PTHR35149:SF1">
    <property type="entry name" value="DUF5655 DOMAIN-CONTAINING PROTEIN"/>
    <property type="match status" value="1"/>
</dbReference>